<dbReference type="Proteomes" id="UP000266841">
    <property type="component" value="Unassembled WGS sequence"/>
</dbReference>
<protein>
    <recommendedName>
        <fullName evidence="7">APS kinase domain-containing protein</fullName>
    </recommendedName>
</protein>
<proteinExistence type="predicted"/>
<organism evidence="8 9">
    <name type="scientific">Thalassiosira oceanica</name>
    <name type="common">Marine diatom</name>
    <dbReference type="NCBI Taxonomy" id="159749"/>
    <lineage>
        <taxon>Eukaryota</taxon>
        <taxon>Sar</taxon>
        <taxon>Stramenopiles</taxon>
        <taxon>Ochrophyta</taxon>
        <taxon>Bacillariophyta</taxon>
        <taxon>Coscinodiscophyceae</taxon>
        <taxon>Thalassiosirophycidae</taxon>
        <taxon>Thalassiosirales</taxon>
        <taxon>Thalassiosiraceae</taxon>
        <taxon>Thalassiosira</taxon>
    </lineage>
</organism>
<dbReference type="GO" id="GO:0005524">
    <property type="term" value="F:ATP binding"/>
    <property type="evidence" value="ECO:0007669"/>
    <property type="project" value="UniProtKB-KW"/>
</dbReference>
<evidence type="ECO:0000256" key="5">
    <source>
        <dbReference type="SAM" id="MobiDB-lite"/>
    </source>
</evidence>
<feature type="domain" description="APS kinase" evidence="7">
    <location>
        <begin position="291"/>
        <end position="336"/>
    </location>
</feature>
<dbReference type="SUPFAM" id="SSF52540">
    <property type="entry name" value="P-loop containing nucleoside triphosphate hydrolases"/>
    <property type="match status" value="1"/>
</dbReference>
<keyword evidence="3" id="KW-0547">Nucleotide-binding</keyword>
<dbReference type="AlphaFoldDB" id="K0SN73"/>
<dbReference type="PANTHER" id="PTHR11055">
    <property type="entry name" value="BIFUNCTIONAL 3'-PHOSPHOADENOSINE 5'-PHOSPHOSULFATE SYNTHASE"/>
    <property type="match status" value="1"/>
</dbReference>
<keyword evidence="6" id="KW-0732">Signal</keyword>
<feature type="signal peptide" evidence="6">
    <location>
        <begin position="1"/>
        <end position="23"/>
    </location>
</feature>
<dbReference type="PANTHER" id="PTHR11055:SF1">
    <property type="entry name" value="PAPS SYNTHETASE, ISOFORM D"/>
    <property type="match status" value="1"/>
</dbReference>
<keyword evidence="2" id="KW-0808">Transferase</keyword>
<dbReference type="GO" id="GO:0004020">
    <property type="term" value="F:adenylylsulfate kinase activity"/>
    <property type="evidence" value="ECO:0007669"/>
    <property type="project" value="TreeGrafter"/>
</dbReference>
<dbReference type="EMBL" id="AGNL01014965">
    <property type="protein sequence ID" value="EJK66444.1"/>
    <property type="molecule type" value="Genomic_DNA"/>
</dbReference>
<evidence type="ECO:0000256" key="3">
    <source>
        <dbReference type="ARBA" id="ARBA00022741"/>
    </source>
</evidence>
<dbReference type="InterPro" id="IPR027417">
    <property type="entry name" value="P-loop_NTPase"/>
</dbReference>
<evidence type="ECO:0000313" key="8">
    <source>
        <dbReference type="EMBL" id="EJK66444.1"/>
    </source>
</evidence>
<feature type="compositionally biased region" description="Basic and acidic residues" evidence="5">
    <location>
        <begin position="231"/>
        <end position="248"/>
    </location>
</feature>
<comment type="pathway">
    <text evidence="1">Sulfur metabolism.</text>
</comment>
<evidence type="ECO:0000256" key="6">
    <source>
        <dbReference type="SAM" id="SignalP"/>
    </source>
</evidence>
<dbReference type="eggNOG" id="KOG0635">
    <property type="taxonomic scope" value="Eukaryota"/>
</dbReference>
<feature type="region of interest" description="Disordered" evidence="5">
    <location>
        <begin position="230"/>
        <end position="253"/>
    </location>
</feature>
<feature type="chain" id="PRO_5003837235" description="APS kinase domain-containing protein" evidence="6">
    <location>
        <begin position="24"/>
        <end position="342"/>
    </location>
</feature>
<dbReference type="Pfam" id="PF01583">
    <property type="entry name" value="APS_kinase"/>
    <property type="match status" value="1"/>
</dbReference>
<gene>
    <name evidence="8" type="ORF">THAOC_12641</name>
</gene>
<evidence type="ECO:0000259" key="7">
    <source>
        <dbReference type="Pfam" id="PF01583"/>
    </source>
</evidence>
<keyword evidence="4" id="KW-0067">ATP-binding</keyword>
<reference evidence="8 9" key="1">
    <citation type="journal article" date="2012" name="Genome Biol.">
        <title>Genome and low-iron response of an oceanic diatom adapted to chronic iron limitation.</title>
        <authorList>
            <person name="Lommer M."/>
            <person name="Specht M."/>
            <person name="Roy A.S."/>
            <person name="Kraemer L."/>
            <person name="Andreson R."/>
            <person name="Gutowska M.A."/>
            <person name="Wolf J."/>
            <person name="Bergner S.V."/>
            <person name="Schilhabel M.B."/>
            <person name="Klostermeier U.C."/>
            <person name="Beiko R.G."/>
            <person name="Rosenstiel P."/>
            <person name="Hippler M."/>
            <person name="Laroche J."/>
        </authorList>
    </citation>
    <scope>NUCLEOTIDE SEQUENCE [LARGE SCALE GENOMIC DNA]</scope>
    <source>
        <strain evidence="8 9">CCMP1005</strain>
    </source>
</reference>
<comment type="caution">
    <text evidence="8">The sequence shown here is derived from an EMBL/GenBank/DDBJ whole genome shotgun (WGS) entry which is preliminary data.</text>
</comment>
<dbReference type="GO" id="GO:0000103">
    <property type="term" value="P:sulfate assimilation"/>
    <property type="evidence" value="ECO:0007669"/>
    <property type="project" value="TreeGrafter"/>
</dbReference>
<dbReference type="InterPro" id="IPR059117">
    <property type="entry name" value="APS_kinase_dom"/>
</dbReference>
<evidence type="ECO:0000313" key="9">
    <source>
        <dbReference type="Proteomes" id="UP000266841"/>
    </source>
</evidence>
<evidence type="ECO:0000256" key="4">
    <source>
        <dbReference type="ARBA" id="ARBA00022840"/>
    </source>
</evidence>
<dbReference type="OrthoDB" id="506431at2759"/>
<name>K0SN73_THAOC</name>
<evidence type="ECO:0000256" key="2">
    <source>
        <dbReference type="ARBA" id="ARBA00022679"/>
    </source>
</evidence>
<evidence type="ECO:0000256" key="1">
    <source>
        <dbReference type="ARBA" id="ARBA00004678"/>
    </source>
</evidence>
<keyword evidence="9" id="KW-1185">Reference proteome</keyword>
<dbReference type="Gene3D" id="3.40.50.300">
    <property type="entry name" value="P-loop containing nucleotide triphosphate hydrolases"/>
    <property type="match status" value="1"/>
</dbReference>
<sequence length="342" mass="38970">MTWFWNWSRGGGLTLTGVGVAEAAEAVDGRGYAPEALTALTSMEAAADDARPPVQASLDESKRRSDVPILWPESLESARQEDNVHELLQLFRYDIEEQYRQPIHRNKELETNRTWHGCGHSDVIEIVPAVRPLYAFLVAWETLGGLDEQNIESTHPEFNELIRRFGTTRGARLKALVFQEHLFNRADFQNDVVEEMLSDTSRTKRPDTKPREEREDGMEAIKYQIYCQRRGSRDAPARERNEPKRETSVDTGGRYRVRHSIKGLISETMATNVKWQNTMGREERERHLKQRGVTLWFTGLSGAGKSTLAVALERHLNSNNKATYILDGDNVRHGLVSLPLDC</sequence>
<accession>K0SN73</accession>